<dbReference type="Gramene" id="Os04t0363976-00">
    <property type="protein sequence ID" value="Os04t0363976-00"/>
    <property type="gene ID" value="Os04g0363976"/>
</dbReference>
<gene>
    <name evidence="1" type="ordered locus">Os04g0363976</name>
    <name evidence="1" type="ORF">OSNPB_040363976</name>
</gene>
<dbReference type="Proteomes" id="UP000059680">
    <property type="component" value="Chromosome 4"/>
</dbReference>
<dbReference type="AlphaFoldDB" id="A0A0P0W8Y1"/>
<dbReference type="EMBL" id="AP014960">
    <property type="protein sequence ID" value="BAS88780.1"/>
    <property type="molecule type" value="Genomic_DNA"/>
</dbReference>
<reference evidence="2" key="1">
    <citation type="journal article" date="2005" name="Nature">
        <title>The map-based sequence of the rice genome.</title>
        <authorList>
            <consortium name="International rice genome sequencing project (IRGSP)"/>
            <person name="Matsumoto T."/>
            <person name="Wu J."/>
            <person name="Kanamori H."/>
            <person name="Katayose Y."/>
            <person name="Fujisawa M."/>
            <person name="Namiki N."/>
            <person name="Mizuno H."/>
            <person name="Yamamoto K."/>
            <person name="Antonio B.A."/>
            <person name="Baba T."/>
            <person name="Sakata K."/>
            <person name="Nagamura Y."/>
            <person name="Aoki H."/>
            <person name="Arikawa K."/>
            <person name="Arita K."/>
            <person name="Bito T."/>
            <person name="Chiden Y."/>
            <person name="Fujitsuka N."/>
            <person name="Fukunaka R."/>
            <person name="Hamada M."/>
            <person name="Harada C."/>
            <person name="Hayashi A."/>
            <person name="Hijishita S."/>
            <person name="Honda M."/>
            <person name="Hosokawa S."/>
            <person name="Ichikawa Y."/>
            <person name="Idonuma A."/>
            <person name="Iijima M."/>
            <person name="Ikeda M."/>
            <person name="Ikeno M."/>
            <person name="Ito K."/>
            <person name="Ito S."/>
            <person name="Ito T."/>
            <person name="Ito Y."/>
            <person name="Ito Y."/>
            <person name="Iwabuchi A."/>
            <person name="Kamiya K."/>
            <person name="Karasawa W."/>
            <person name="Kurita K."/>
            <person name="Katagiri S."/>
            <person name="Kikuta A."/>
            <person name="Kobayashi H."/>
            <person name="Kobayashi N."/>
            <person name="Machita K."/>
            <person name="Maehara T."/>
            <person name="Masukawa M."/>
            <person name="Mizubayashi T."/>
            <person name="Mukai Y."/>
            <person name="Nagasaki H."/>
            <person name="Nagata Y."/>
            <person name="Naito S."/>
            <person name="Nakashima M."/>
            <person name="Nakama Y."/>
            <person name="Nakamichi Y."/>
            <person name="Nakamura M."/>
            <person name="Meguro A."/>
            <person name="Negishi M."/>
            <person name="Ohta I."/>
            <person name="Ohta T."/>
            <person name="Okamoto M."/>
            <person name="Ono N."/>
            <person name="Saji S."/>
            <person name="Sakaguchi M."/>
            <person name="Sakai K."/>
            <person name="Shibata M."/>
            <person name="Shimokawa T."/>
            <person name="Song J."/>
            <person name="Takazaki Y."/>
            <person name="Terasawa K."/>
            <person name="Tsugane M."/>
            <person name="Tsuji K."/>
            <person name="Ueda S."/>
            <person name="Waki K."/>
            <person name="Yamagata H."/>
            <person name="Yamamoto M."/>
            <person name="Yamamoto S."/>
            <person name="Yamane H."/>
            <person name="Yoshiki S."/>
            <person name="Yoshihara R."/>
            <person name="Yukawa K."/>
            <person name="Zhong H."/>
            <person name="Yano M."/>
            <person name="Yuan Q."/>
            <person name="Ouyang S."/>
            <person name="Liu J."/>
            <person name="Jones K.M."/>
            <person name="Gansberger K."/>
            <person name="Moffat K."/>
            <person name="Hill J."/>
            <person name="Bera J."/>
            <person name="Fadrosh D."/>
            <person name="Jin S."/>
            <person name="Johri S."/>
            <person name="Kim M."/>
            <person name="Overton L."/>
            <person name="Reardon M."/>
            <person name="Tsitrin T."/>
            <person name="Vuong H."/>
            <person name="Weaver B."/>
            <person name="Ciecko A."/>
            <person name="Tallon L."/>
            <person name="Jackson J."/>
            <person name="Pai G."/>
            <person name="Aken S.V."/>
            <person name="Utterback T."/>
            <person name="Reidmuller S."/>
            <person name="Feldblyum T."/>
            <person name="Hsiao J."/>
            <person name="Zismann V."/>
            <person name="Iobst S."/>
            <person name="de Vazeille A.R."/>
            <person name="Buell C.R."/>
            <person name="Ying K."/>
            <person name="Li Y."/>
            <person name="Lu T."/>
            <person name="Huang Y."/>
            <person name="Zhao Q."/>
            <person name="Feng Q."/>
            <person name="Zhang L."/>
            <person name="Zhu J."/>
            <person name="Weng Q."/>
            <person name="Mu J."/>
            <person name="Lu Y."/>
            <person name="Fan D."/>
            <person name="Liu Y."/>
            <person name="Guan J."/>
            <person name="Zhang Y."/>
            <person name="Yu S."/>
            <person name="Liu X."/>
            <person name="Zhang Y."/>
            <person name="Hong G."/>
            <person name="Han B."/>
            <person name="Choisne N."/>
            <person name="Demange N."/>
            <person name="Orjeda G."/>
            <person name="Samain S."/>
            <person name="Cattolico L."/>
            <person name="Pelletier E."/>
            <person name="Couloux A."/>
            <person name="Segurens B."/>
            <person name="Wincker P."/>
            <person name="D'Hont A."/>
            <person name="Scarpelli C."/>
            <person name="Weissenbach J."/>
            <person name="Salanoubat M."/>
            <person name="Quetier F."/>
            <person name="Yu Y."/>
            <person name="Kim H.R."/>
            <person name="Rambo T."/>
            <person name="Currie J."/>
            <person name="Collura K."/>
            <person name="Luo M."/>
            <person name="Yang T."/>
            <person name="Ammiraju J.S.S."/>
            <person name="Engler F."/>
            <person name="Soderlund C."/>
            <person name="Wing R.A."/>
            <person name="Palmer L.E."/>
            <person name="de la Bastide M."/>
            <person name="Spiegel L."/>
            <person name="Nascimento L."/>
            <person name="Zutavern T."/>
            <person name="O'Shaughnessy A."/>
            <person name="Dike S."/>
            <person name="Dedhia N."/>
            <person name="Preston R."/>
            <person name="Balija V."/>
            <person name="McCombie W.R."/>
            <person name="Chow T."/>
            <person name="Chen H."/>
            <person name="Chung M."/>
            <person name="Chen C."/>
            <person name="Shaw J."/>
            <person name="Wu H."/>
            <person name="Hsiao K."/>
            <person name="Chao Y."/>
            <person name="Chu M."/>
            <person name="Cheng C."/>
            <person name="Hour A."/>
            <person name="Lee P."/>
            <person name="Lin S."/>
            <person name="Lin Y."/>
            <person name="Liou J."/>
            <person name="Liu S."/>
            <person name="Hsing Y."/>
            <person name="Raghuvanshi S."/>
            <person name="Mohanty A."/>
            <person name="Bharti A.K."/>
            <person name="Gaur A."/>
            <person name="Gupta V."/>
            <person name="Kumar D."/>
            <person name="Ravi V."/>
            <person name="Vij S."/>
            <person name="Kapur A."/>
            <person name="Khurana P."/>
            <person name="Khurana P."/>
            <person name="Khurana J.P."/>
            <person name="Tyagi A.K."/>
            <person name="Gaikwad K."/>
            <person name="Singh A."/>
            <person name="Dalal V."/>
            <person name="Srivastava S."/>
            <person name="Dixit A."/>
            <person name="Pal A.K."/>
            <person name="Ghazi I.A."/>
            <person name="Yadav M."/>
            <person name="Pandit A."/>
            <person name="Bhargava A."/>
            <person name="Sureshbabu K."/>
            <person name="Batra K."/>
            <person name="Sharma T.R."/>
            <person name="Mohapatra T."/>
            <person name="Singh N.K."/>
            <person name="Messing J."/>
            <person name="Nelson A.B."/>
            <person name="Fuks G."/>
            <person name="Kavchok S."/>
            <person name="Keizer G."/>
            <person name="Linton E."/>
            <person name="Llaca V."/>
            <person name="Song R."/>
            <person name="Tanyolac B."/>
            <person name="Young S."/>
            <person name="Ho-Il K."/>
            <person name="Hahn J.H."/>
            <person name="Sangsakoo G."/>
            <person name="Vanavichit A."/>
            <person name="de Mattos Luiz.A.T."/>
            <person name="Zimmer P.D."/>
            <person name="Malone G."/>
            <person name="Dellagostin O."/>
            <person name="de Oliveira A.C."/>
            <person name="Bevan M."/>
            <person name="Bancroft I."/>
            <person name="Minx P."/>
            <person name="Cordum H."/>
            <person name="Wilson R."/>
            <person name="Cheng Z."/>
            <person name="Jin W."/>
            <person name="Jiang J."/>
            <person name="Leong S.A."/>
            <person name="Iwama H."/>
            <person name="Gojobori T."/>
            <person name="Itoh T."/>
            <person name="Niimura Y."/>
            <person name="Fujii Y."/>
            <person name="Habara T."/>
            <person name="Sakai H."/>
            <person name="Sato Y."/>
            <person name="Wilson G."/>
            <person name="Kumar K."/>
            <person name="McCouch S."/>
            <person name="Juretic N."/>
            <person name="Hoen D."/>
            <person name="Wright S."/>
            <person name="Bruskiewich R."/>
            <person name="Bureau T."/>
            <person name="Miyao A."/>
            <person name="Hirochika H."/>
            <person name="Nishikawa T."/>
            <person name="Kadowaki K."/>
            <person name="Sugiura M."/>
            <person name="Burr B."/>
            <person name="Sasaki T."/>
        </authorList>
    </citation>
    <scope>NUCLEOTIDE SEQUENCE [LARGE SCALE GENOMIC DNA]</scope>
    <source>
        <strain evidence="2">cv. Nipponbare</strain>
    </source>
</reference>
<reference evidence="1 2" key="3">
    <citation type="journal article" date="2013" name="Rice">
        <title>Improvement of the Oryza sativa Nipponbare reference genome using next generation sequence and optical map data.</title>
        <authorList>
            <person name="Kawahara Y."/>
            <person name="de la Bastide M."/>
            <person name="Hamilton J.P."/>
            <person name="Kanamori H."/>
            <person name="McCombie W.R."/>
            <person name="Ouyang S."/>
            <person name="Schwartz D.C."/>
            <person name="Tanaka T."/>
            <person name="Wu J."/>
            <person name="Zhou S."/>
            <person name="Childs K.L."/>
            <person name="Davidson R.M."/>
            <person name="Lin H."/>
            <person name="Quesada-Ocampo L."/>
            <person name="Vaillancourt B."/>
            <person name="Sakai H."/>
            <person name="Lee S.S."/>
            <person name="Kim J."/>
            <person name="Numa H."/>
            <person name="Itoh T."/>
            <person name="Buell C.R."/>
            <person name="Matsumoto T."/>
        </authorList>
    </citation>
    <scope>NUCLEOTIDE SEQUENCE [LARGE SCALE GENOMIC DNA]</scope>
    <source>
        <strain evidence="2">cv. Nipponbare</strain>
    </source>
</reference>
<accession>A0A0P0W8Y1</accession>
<protein>
    <submittedName>
        <fullName evidence="1">Os04g0363976 protein</fullName>
    </submittedName>
</protein>
<dbReference type="InParanoid" id="A0A0P0W8Y1"/>
<sequence>MVAPATSPPTRSHSPTACTLKTSRSGAATTMWGCSTRRSGCSAVGLLSRGKISISMQMAPVYGNVFEYCLSTWTSRAQLLPRVRSHAGAVIHGVHRPALKPASPKPVLRGHGRVQRWWRGVGDVGDGRVAAAARRCVTITSLSGWPKASTAAKTLKQRCHDGYELGER</sequence>
<proteinExistence type="predicted"/>
<organism evidence="1 2">
    <name type="scientific">Oryza sativa subsp. japonica</name>
    <name type="common">Rice</name>
    <dbReference type="NCBI Taxonomy" id="39947"/>
    <lineage>
        <taxon>Eukaryota</taxon>
        <taxon>Viridiplantae</taxon>
        <taxon>Streptophyta</taxon>
        <taxon>Embryophyta</taxon>
        <taxon>Tracheophyta</taxon>
        <taxon>Spermatophyta</taxon>
        <taxon>Magnoliopsida</taxon>
        <taxon>Liliopsida</taxon>
        <taxon>Poales</taxon>
        <taxon>Poaceae</taxon>
        <taxon>BOP clade</taxon>
        <taxon>Oryzoideae</taxon>
        <taxon>Oryzeae</taxon>
        <taxon>Oryzinae</taxon>
        <taxon>Oryza</taxon>
        <taxon>Oryza sativa</taxon>
    </lineage>
</organism>
<evidence type="ECO:0000313" key="1">
    <source>
        <dbReference type="EMBL" id="BAS88780.1"/>
    </source>
</evidence>
<dbReference type="PaxDb" id="39947-A0A0P0W8Y1"/>
<reference evidence="1 2" key="2">
    <citation type="journal article" date="2013" name="Plant Cell Physiol.">
        <title>Rice Annotation Project Database (RAP-DB): an integrative and interactive database for rice genomics.</title>
        <authorList>
            <person name="Sakai H."/>
            <person name="Lee S.S."/>
            <person name="Tanaka T."/>
            <person name="Numa H."/>
            <person name="Kim J."/>
            <person name="Kawahara Y."/>
            <person name="Wakimoto H."/>
            <person name="Yang C.C."/>
            <person name="Iwamoto M."/>
            <person name="Abe T."/>
            <person name="Yamada Y."/>
            <person name="Muto A."/>
            <person name="Inokuchi H."/>
            <person name="Ikemura T."/>
            <person name="Matsumoto T."/>
            <person name="Sasaki T."/>
            <person name="Itoh T."/>
        </authorList>
    </citation>
    <scope>NUCLEOTIDE SEQUENCE [LARGE SCALE GENOMIC DNA]</scope>
    <source>
        <strain evidence="2">cv. Nipponbare</strain>
    </source>
</reference>
<evidence type="ECO:0000313" key="2">
    <source>
        <dbReference type="Proteomes" id="UP000059680"/>
    </source>
</evidence>
<name>A0A0P0W8Y1_ORYSJ</name>
<keyword evidence="2" id="KW-1185">Reference proteome</keyword>